<gene>
    <name evidence="1" type="ORF">RWD45_14750</name>
</gene>
<keyword evidence="2" id="KW-1185">Reference proteome</keyword>
<dbReference type="EMBL" id="JAWDIQ010000002">
    <property type="protein sequence ID" value="MDY0409597.1"/>
    <property type="molecule type" value="Genomic_DNA"/>
</dbReference>
<evidence type="ECO:0000313" key="2">
    <source>
        <dbReference type="Proteomes" id="UP001275315"/>
    </source>
</evidence>
<sequence length="427" mass="49728">MEKRIEKMTKDIQRTFGLNDYFLKTYHLSRRVNSLLQTNYYITMEWFPNQYAKWVEDTNPDGTAVIEVDFHTEDVNSIIFVNGVTYTTKEQVFPTPDLEHIIDWIEVMTGLTWGRQIQLHSQSLDKKEFHFQATVDNMPVWPTGTIDLEFNHHDQLVSFTKDGVFPSEEMLNWEPFSLIPEATAYIASANCKLMKVPGDTSWKYVYGIHDQFVTNDGKKHFPVDTVTRNGTFKKMDVLLEWQEKKTSDNLKINEQIQVERNISIEQAISHEPAPAVQQITEQDMDACIHEATHYLQAVAPSDTGRWRLCEVYRYDIYLIAILKQTNKDYDVAIEPRHTLFIKQDAELYHIVHVLDDKALWDNLYVNLKEPKAAVITKEQAFEKLQKHVTLTPTYVYDVEKQSYELCGKISCPYFVHAVTGELSLIDL</sequence>
<comment type="caution">
    <text evidence="1">The sequence shown here is derived from an EMBL/GenBank/DDBJ whole genome shotgun (WGS) entry which is preliminary data.</text>
</comment>
<name>A0ABU5CT84_9BACI</name>
<dbReference type="RefSeq" id="WP_320380390.1">
    <property type="nucleotide sequence ID" value="NZ_JAWDIQ010000002.1"/>
</dbReference>
<accession>A0ABU5CT84</accession>
<proteinExistence type="predicted"/>
<dbReference type="Proteomes" id="UP001275315">
    <property type="component" value="Unassembled WGS sequence"/>
</dbReference>
<evidence type="ECO:0008006" key="3">
    <source>
        <dbReference type="Google" id="ProtNLM"/>
    </source>
</evidence>
<protein>
    <recommendedName>
        <fullName evidence="3">DUF4901 domain-containing protein</fullName>
    </recommendedName>
</protein>
<reference evidence="1 2" key="1">
    <citation type="submission" date="2023-10" db="EMBL/GenBank/DDBJ databases">
        <title>Virgibacillus soli CC-YMP-6 genome.</title>
        <authorList>
            <person name="Miliotis G."/>
            <person name="Sengupta P."/>
            <person name="Hameed A."/>
            <person name="Chuvochina M."/>
            <person name="Mcdonagh F."/>
            <person name="Simpson A.C."/>
            <person name="Singh N.K."/>
            <person name="Rekha P.D."/>
            <person name="Raman K."/>
            <person name="Hugenholtz P."/>
            <person name="Venkateswaran K."/>
        </authorList>
    </citation>
    <scope>NUCLEOTIDE SEQUENCE [LARGE SCALE GENOMIC DNA]</scope>
    <source>
        <strain evidence="1 2">CC-YMP-6</strain>
    </source>
</reference>
<evidence type="ECO:0000313" key="1">
    <source>
        <dbReference type="EMBL" id="MDY0409597.1"/>
    </source>
</evidence>
<organism evidence="1 2">
    <name type="scientific">Paracerasibacillus soli</name>
    <dbReference type="NCBI Taxonomy" id="480284"/>
    <lineage>
        <taxon>Bacteria</taxon>
        <taxon>Bacillati</taxon>
        <taxon>Bacillota</taxon>
        <taxon>Bacilli</taxon>
        <taxon>Bacillales</taxon>
        <taxon>Bacillaceae</taxon>
        <taxon>Paracerasibacillus</taxon>
    </lineage>
</organism>